<dbReference type="InterPro" id="IPR036928">
    <property type="entry name" value="AS_sf"/>
</dbReference>
<name>A0A2B7XKJ9_POLH7</name>
<dbReference type="Gene3D" id="3.90.1300.10">
    <property type="entry name" value="Amidase signature (AS) domain"/>
    <property type="match status" value="1"/>
</dbReference>
<sequence length="422" mass="44683">MGTTAGAVALVGSETQKNAEIVDRLLAAGAVILGKTTVSVTNSVIRGSGLFCGWSATSGQGQSPYVRGGVDLDDSIGGHSVPGGSSSGVSIAISAGLAAVGVGSETDSSITAPAIRASLFAMRPSTGIVSINGTIPVSKTFDVGGPMAKDARDVADMLAVLVDPAKATIPSRGYALALKENWASFKIGTLDPTVWTYPEFLIKPVPEATEQMVNATLDAYAQLKSLAGEYYENVDLTPVTEFMYNGCHSIYTILDIELPEVVDEYLSSLPTSPVRSLHELVEWNKEHAVEALPTEYPNQDGLIKALETKLTAEEVEANHQAYQRAGSNIDRIFETYGIDIIAGPGDCFLTQYAVAKGYPIATLPLTYLDLNGRPIGLLAITSRHREDRLLASMAAYEASFPTRQAPTAYLAGPSLSETRAQF</sequence>
<protein>
    <recommendedName>
        <fullName evidence="1">Amidase domain-containing protein</fullName>
    </recommendedName>
</protein>
<dbReference type="SUPFAM" id="SSF75304">
    <property type="entry name" value="Amidase signature (AS) enzymes"/>
    <property type="match status" value="1"/>
</dbReference>
<accession>A0A2B7XKJ9</accession>
<dbReference type="InterPro" id="IPR023631">
    <property type="entry name" value="Amidase_dom"/>
</dbReference>
<dbReference type="PANTHER" id="PTHR42678:SF34">
    <property type="entry name" value="OS04G0183300 PROTEIN"/>
    <property type="match status" value="1"/>
</dbReference>
<feature type="domain" description="Amidase" evidence="1">
    <location>
        <begin position="2"/>
        <end position="344"/>
    </location>
</feature>
<evidence type="ECO:0000313" key="2">
    <source>
        <dbReference type="EMBL" id="PGH12274.1"/>
    </source>
</evidence>
<evidence type="ECO:0000313" key="3">
    <source>
        <dbReference type="Proteomes" id="UP000224634"/>
    </source>
</evidence>
<organism evidence="2 3">
    <name type="scientific">Polytolypa hystricis (strain UAMH7299)</name>
    <dbReference type="NCBI Taxonomy" id="1447883"/>
    <lineage>
        <taxon>Eukaryota</taxon>
        <taxon>Fungi</taxon>
        <taxon>Dikarya</taxon>
        <taxon>Ascomycota</taxon>
        <taxon>Pezizomycotina</taxon>
        <taxon>Eurotiomycetes</taxon>
        <taxon>Eurotiomycetidae</taxon>
        <taxon>Onygenales</taxon>
        <taxon>Onygenales incertae sedis</taxon>
        <taxon>Polytolypa</taxon>
    </lineage>
</organism>
<keyword evidence="3" id="KW-1185">Reference proteome</keyword>
<dbReference type="EMBL" id="PDNA01000120">
    <property type="protein sequence ID" value="PGH12274.1"/>
    <property type="molecule type" value="Genomic_DNA"/>
</dbReference>
<dbReference type="STRING" id="1447883.A0A2B7XKJ9"/>
<proteinExistence type="predicted"/>
<dbReference type="Proteomes" id="UP000224634">
    <property type="component" value="Unassembled WGS sequence"/>
</dbReference>
<comment type="caution">
    <text evidence="2">The sequence shown here is derived from an EMBL/GenBank/DDBJ whole genome shotgun (WGS) entry which is preliminary data.</text>
</comment>
<reference evidence="2 3" key="1">
    <citation type="submission" date="2017-10" db="EMBL/GenBank/DDBJ databases">
        <title>Comparative genomics in systemic dimorphic fungi from Ajellomycetaceae.</title>
        <authorList>
            <person name="Munoz J.F."/>
            <person name="Mcewen J.G."/>
            <person name="Clay O.K."/>
            <person name="Cuomo C.A."/>
        </authorList>
    </citation>
    <scope>NUCLEOTIDE SEQUENCE [LARGE SCALE GENOMIC DNA]</scope>
    <source>
        <strain evidence="2 3">UAMH7299</strain>
    </source>
</reference>
<dbReference type="PANTHER" id="PTHR42678">
    <property type="entry name" value="AMIDASE"/>
    <property type="match status" value="1"/>
</dbReference>
<evidence type="ECO:0000259" key="1">
    <source>
        <dbReference type="Pfam" id="PF01425"/>
    </source>
</evidence>
<dbReference type="AlphaFoldDB" id="A0A2B7XKJ9"/>
<dbReference type="Pfam" id="PF01425">
    <property type="entry name" value="Amidase"/>
    <property type="match status" value="1"/>
</dbReference>
<dbReference type="OrthoDB" id="566138at2759"/>
<gene>
    <name evidence="2" type="ORF">AJ80_06788</name>
</gene>